<feature type="binding site" evidence="6">
    <location>
        <position position="67"/>
    </location>
    <ligand>
        <name>substrate</name>
    </ligand>
</feature>
<dbReference type="Pfam" id="PF01593">
    <property type="entry name" value="Amino_oxidase"/>
    <property type="match status" value="1"/>
</dbReference>
<sequence>MSSSVEYDVVIVGAGLSSLSAAYEITKKKPEAKLIILEATDYIGGPIKTVKMKGANGDDYWDVGASRIGSKQVEIMNLIGELGLETYEHYDEGKKYWQLPNGSIKSYSGKIPPLPYTSLVDVLRYFNKVDGMQGKVNLEDAKATPKADEWDNMTVDELKTKTLWTQVAKDMVDVLTIMFFGIPPTYLSVMQYAYVIATCGSWNAHIAGDRACKLNLRIKGGTRGLVDRLIEKIGKDKFALNAKVSKINQDGGPNSGATVETEAGKQYTARKVIVAVPVMCNASIKFTPALGSNHLLPSAIAGLFFVITYKKSFWREQGSCAATLNMQGTLEAVQEKTEHPILVVFDHTSANGNPALMGAFGALSLREKTSEERRGMVVKYLREVFQSDEPMDFVDYQDYSWSPCKEIPPEDAFKEERASYVLSSIRKPEGAIHWAGSHTATAWYDCLSGAVQAGQRAGKEVI</sequence>
<evidence type="ECO:0000313" key="9">
    <source>
        <dbReference type="EMBL" id="PIK47970.1"/>
    </source>
</evidence>
<evidence type="ECO:0000313" key="10">
    <source>
        <dbReference type="Proteomes" id="UP000230750"/>
    </source>
</evidence>
<evidence type="ECO:0000256" key="3">
    <source>
        <dbReference type="ARBA" id="ARBA00005995"/>
    </source>
</evidence>
<feature type="binding site" evidence="6">
    <location>
        <begin position="64"/>
        <end position="67"/>
    </location>
    <ligand>
        <name>FAD</name>
        <dbReference type="ChEBI" id="CHEBI:57692"/>
    </ligand>
</feature>
<comment type="catalytic activity">
    <reaction evidence="5">
        <text>a secondary aliphatic amine + O2 + H2O = a primary amine + an aldehyde + H2O2</text>
        <dbReference type="Rhea" id="RHEA:26414"/>
        <dbReference type="ChEBI" id="CHEBI:15377"/>
        <dbReference type="ChEBI" id="CHEBI:15379"/>
        <dbReference type="ChEBI" id="CHEBI:16240"/>
        <dbReference type="ChEBI" id="CHEBI:17478"/>
        <dbReference type="ChEBI" id="CHEBI:58855"/>
        <dbReference type="ChEBI" id="CHEBI:65296"/>
        <dbReference type="EC" id="1.4.3.4"/>
    </reaction>
</comment>
<keyword evidence="10" id="KW-1185">Reference proteome</keyword>
<dbReference type="SUPFAM" id="SSF51905">
    <property type="entry name" value="FAD/NAD(P)-binding domain"/>
    <property type="match status" value="1"/>
</dbReference>
<protein>
    <recommendedName>
        <fullName evidence="7">Amine oxidase</fullName>
        <ecNumber evidence="7">1.4.3.-</ecNumber>
    </recommendedName>
</protein>
<evidence type="ECO:0000256" key="7">
    <source>
        <dbReference type="RuleBase" id="RU362067"/>
    </source>
</evidence>
<evidence type="ECO:0000259" key="8">
    <source>
        <dbReference type="Pfam" id="PF01593"/>
    </source>
</evidence>
<dbReference type="PRINTS" id="PR00757">
    <property type="entry name" value="AMINEOXDASEF"/>
</dbReference>
<dbReference type="InterPro" id="IPR001613">
    <property type="entry name" value="Flavin_amine_oxidase"/>
</dbReference>
<dbReference type="Proteomes" id="UP000230750">
    <property type="component" value="Unassembled WGS sequence"/>
</dbReference>
<dbReference type="AlphaFoldDB" id="A0A2G8KJ29"/>
<gene>
    <name evidence="9" type="ORF">BSL78_15178</name>
</gene>
<feature type="binding site" evidence="6">
    <location>
        <position position="244"/>
    </location>
    <ligand>
        <name>FAD</name>
        <dbReference type="ChEBI" id="CHEBI:57692"/>
    </ligand>
</feature>
<evidence type="ECO:0000256" key="2">
    <source>
        <dbReference type="ARBA" id="ARBA00004362"/>
    </source>
</evidence>
<keyword evidence="7" id="KW-0285">Flavoprotein</keyword>
<accession>A0A2G8KJ29</accession>
<dbReference type="GO" id="GO:0005741">
    <property type="term" value="C:mitochondrial outer membrane"/>
    <property type="evidence" value="ECO:0007669"/>
    <property type="project" value="UniProtKB-SubCell"/>
</dbReference>
<evidence type="ECO:0000256" key="6">
    <source>
        <dbReference type="PIRSR" id="PIRSR601613-1"/>
    </source>
</evidence>
<evidence type="ECO:0000256" key="5">
    <source>
        <dbReference type="ARBA" id="ARBA00048448"/>
    </source>
</evidence>
<organism evidence="9 10">
    <name type="scientific">Stichopus japonicus</name>
    <name type="common">Sea cucumber</name>
    <dbReference type="NCBI Taxonomy" id="307972"/>
    <lineage>
        <taxon>Eukaryota</taxon>
        <taxon>Metazoa</taxon>
        <taxon>Echinodermata</taxon>
        <taxon>Eleutherozoa</taxon>
        <taxon>Echinozoa</taxon>
        <taxon>Holothuroidea</taxon>
        <taxon>Aspidochirotacea</taxon>
        <taxon>Aspidochirotida</taxon>
        <taxon>Stichopodidae</taxon>
        <taxon>Apostichopus</taxon>
    </lineage>
</organism>
<dbReference type="Gene3D" id="3.50.50.60">
    <property type="entry name" value="FAD/NAD(P)-binding domain"/>
    <property type="match status" value="1"/>
</dbReference>
<feature type="domain" description="Amine oxidase" evidence="8">
    <location>
        <begin position="19"/>
        <end position="462"/>
    </location>
</feature>
<dbReference type="EC" id="1.4.3.-" evidence="7"/>
<keyword evidence="4 7" id="KW-0560">Oxidoreductase</keyword>
<dbReference type="STRING" id="307972.A0A2G8KJ29"/>
<dbReference type="InterPro" id="IPR036188">
    <property type="entry name" value="FAD/NAD-bd_sf"/>
</dbReference>
<dbReference type="Gene3D" id="3.90.660.10">
    <property type="match status" value="1"/>
</dbReference>
<dbReference type="EMBL" id="MRZV01000547">
    <property type="protein sequence ID" value="PIK47970.1"/>
    <property type="molecule type" value="Genomic_DNA"/>
</dbReference>
<comment type="cofactor">
    <cofactor evidence="1 7">
        <name>FAD</name>
        <dbReference type="ChEBI" id="CHEBI:57692"/>
    </cofactor>
</comment>
<evidence type="ECO:0000256" key="1">
    <source>
        <dbReference type="ARBA" id="ARBA00001974"/>
    </source>
</evidence>
<dbReference type="SUPFAM" id="SSF54373">
    <property type="entry name" value="FAD-linked reductases, C-terminal domain"/>
    <property type="match status" value="1"/>
</dbReference>
<name>A0A2G8KJ29_STIJA</name>
<feature type="binding site" evidence="6">
    <location>
        <begin position="38"/>
        <end position="39"/>
    </location>
    <ligand>
        <name>FAD</name>
        <dbReference type="ChEBI" id="CHEBI:57692"/>
    </ligand>
</feature>
<dbReference type="PANTHER" id="PTHR43563">
    <property type="entry name" value="AMINE OXIDASE"/>
    <property type="match status" value="1"/>
</dbReference>
<dbReference type="GO" id="GO:0008131">
    <property type="term" value="F:primary methylamine oxidase activity"/>
    <property type="evidence" value="ECO:0007669"/>
    <property type="project" value="UniProtKB-ARBA"/>
</dbReference>
<proteinExistence type="inferred from homology"/>
<comment type="caution">
    <text evidence="9">The sequence shown here is derived from an EMBL/GenBank/DDBJ whole genome shotgun (WGS) entry which is preliminary data.</text>
</comment>
<feature type="binding site" evidence="6">
    <location>
        <position position="17"/>
    </location>
    <ligand>
        <name>FAD</name>
        <dbReference type="ChEBI" id="CHEBI:57692"/>
    </ligand>
</feature>
<dbReference type="OrthoDB" id="7777654at2759"/>
<keyword evidence="7" id="KW-0274">FAD</keyword>
<evidence type="ECO:0000256" key="4">
    <source>
        <dbReference type="ARBA" id="ARBA00023002"/>
    </source>
</evidence>
<dbReference type="GO" id="GO:0097621">
    <property type="term" value="F:monoamine oxidase activity"/>
    <property type="evidence" value="ECO:0007669"/>
    <property type="project" value="UniProtKB-EC"/>
</dbReference>
<comment type="similarity">
    <text evidence="3 7">Belongs to the flavin monoamine oxidase family.</text>
</comment>
<dbReference type="PANTHER" id="PTHR43563:SF14">
    <property type="entry name" value="AMINE OXIDASE"/>
    <property type="match status" value="1"/>
</dbReference>
<dbReference type="Gene3D" id="1.10.405.10">
    <property type="entry name" value="Guanine Nucleotide Dissociation Inhibitor, domain 1"/>
    <property type="match status" value="1"/>
</dbReference>
<dbReference type="InterPro" id="IPR002937">
    <property type="entry name" value="Amino_oxidase"/>
</dbReference>
<dbReference type="InterPro" id="IPR050703">
    <property type="entry name" value="Flavin_MAO"/>
</dbReference>
<comment type="subcellular location">
    <subcellularLocation>
        <location evidence="2">Mitochondrion outer membrane</location>
        <topology evidence="2">Single-pass type IV membrane protein</topology>
        <orientation evidence="2">Cytoplasmic side</orientation>
    </subcellularLocation>
</comment>
<reference evidence="9 10" key="1">
    <citation type="journal article" date="2017" name="PLoS Biol.">
        <title>The sea cucumber genome provides insights into morphological evolution and visceral regeneration.</title>
        <authorList>
            <person name="Zhang X."/>
            <person name="Sun L."/>
            <person name="Yuan J."/>
            <person name="Sun Y."/>
            <person name="Gao Y."/>
            <person name="Zhang L."/>
            <person name="Li S."/>
            <person name="Dai H."/>
            <person name="Hamel J.F."/>
            <person name="Liu C."/>
            <person name="Yu Y."/>
            <person name="Liu S."/>
            <person name="Lin W."/>
            <person name="Guo K."/>
            <person name="Jin S."/>
            <person name="Xu P."/>
            <person name="Storey K.B."/>
            <person name="Huan P."/>
            <person name="Zhang T."/>
            <person name="Zhou Y."/>
            <person name="Zhang J."/>
            <person name="Lin C."/>
            <person name="Li X."/>
            <person name="Xing L."/>
            <person name="Huo D."/>
            <person name="Sun M."/>
            <person name="Wang L."/>
            <person name="Mercier A."/>
            <person name="Li F."/>
            <person name="Yang H."/>
            <person name="Xiang J."/>
        </authorList>
    </citation>
    <scope>NUCLEOTIDE SEQUENCE [LARGE SCALE GENOMIC DNA]</scope>
    <source>
        <strain evidence="9">Shaxun</strain>
        <tissue evidence="9">Muscle</tissue>
    </source>
</reference>